<sequence>MIAEASNLCSEAASVRTAATAEQQKIHAKFNNIVKAFNTYMDSVGPFLEQV</sequence>
<reference evidence="1" key="4">
    <citation type="submission" date="2019-03" db="UniProtKB">
        <authorList>
            <consortium name="EnsemblPlants"/>
        </authorList>
    </citation>
    <scope>IDENTIFICATION</scope>
</reference>
<dbReference type="Gramene" id="AET6Gv20287500.14">
    <property type="protein sequence ID" value="AET6Gv20287500.14"/>
    <property type="gene ID" value="AET6Gv20287500"/>
</dbReference>
<reference evidence="2" key="1">
    <citation type="journal article" date="2014" name="Science">
        <title>Ancient hybridizations among the ancestral genomes of bread wheat.</title>
        <authorList>
            <consortium name="International Wheat Genome Sequencing Consortium,"/>
            <person name="Marcussen T."/>
            <person name="Sandve S.R."/>
            <person name="Heier L."/>
            <person name="Spannagl M."/>
            <person name="Pfeifer M."/>
            <person name="Jakobsen K.S."/>
            <person name="Wulff B.B."/>
            <person name="Steuernagel B."/>
            <person name="Mayer K.F."/>
            <person name="Olsen O.A."/>
        </authorList>
    </citation>
    <scope>NUCLEOTIDE SEQUENCE [LARGE SCALE GENOMIC DNA]</scope>
    <source>
        <strain evidence="2">cv. AL8/78</strain>
    </source>
</reference>
<dbReference type="EnsemblPlants" id="AET6Gv20287500.14">
    <property type="protein sequence ID" value="AET6Gv20287500.14"/>
    <property type="gene ID" value="AET6Gv20287500"/>
</dbReference>
<reference evidence="2" key="2">
    <citation type="journal article" date="2017" name="Nat. Plants">
        <title>The Aegilops tauschii genome reveals multiple impacts of transposons.</title>
        <authorList>
            <person name="Zhao G."/>
            <person name="Zou C."/>
            <person name="Li K."/>
            <person name="Wang K."/>
            <person name="Li T."/>
            <person name="Gao L."/>
            <person name="Zhang X."/>
            <person name="Wang H."/>
            <person name="Yang Z."/>
            <person name="Liu X."/>
            <person name="Jiang W."/>
            <person name="Mao L."/>
            <person name="Kong X."/>
            <person name="Jiao Y."/>
            <person name="Jia J."/>
        </authorList>
    </citation>
    <scope>NUCLEOTIDE SEQUENCE [LARGE SCALE GENOMIC DNA]</scope>
    <source>
        <strain evidence="2">cv. AL8/78</strain>
    </source>
</reference>
<name>A0A453N9Q4_AEGTS</name>
<keyword evidence="2" id="KW-1185">Reference proteome</keyword>
<dbReference type="EnsemblPlants" id="AET6Gv20287500.11">
    <property type="protein sequence ID" value="AET6Gv20287500.11"/>
    <property type="gene ID" value="AET6Gv20287500"/>
</dbReference>
<evidence type="ECO:0000313" key="2">
    <source>
        <dbReference type="Proteomes" id="UP000015105"/>
    </source>
</evidence>
<reference evidence="1" key="3">
    <citation type="journal article" date="2017" name="Nature">
        <title>Genome sequence of the progenitor of the wheat D genome Aegilops tauschii.</title>
        <authorList>
            <person name="Luo M.C."/>
            <person name="Gu Y.Q."/>
            <person name="Puiu D."/>
            <person name="Wang H."/>
            <person name="Twardziok S.O."/>
            <person name="Deal K.R."/>
            <person name="Huo N."/>
            <person name="Zhu T."/>
            <person name="Wang L."/>
            <person name="Wang Y."/>
            <person name="McGuire P.E."/>
            <person name="Liu S."/>
            <person name="Long H."/>
            <person name="Ramasamy R.K."/>
            <person name="Rodriguez J.C."/>
            <person name="Van S.L."/>
            <person name="Yuan L."/>
            <person name="Wang Z."/>
            <person name="Xia Z."/>
            <person name="Xiao L."/>
            <person name="Anderson O.D."/>
            <person name="Ouyang S."/>
            <person name="Liang Y."/>
            <person name="Zimin A.V."/>
            <person name="Pertea G."/>
            <person name="Qi P."/>
            <person name="Bennetzen J.L."/>
            <person name="Dai X."/>
            <person name="Dawson M.W."/>
            <person name="Muller H.G."/>
            <person name="Kugler K."/>
            <person name="Rivarola-Duarte L."/>
            <person name="Spannagl M."/>
            <person name="Mayer K.F.X."/>
            <person name="Lu F.H."/>
            <person name="Bevan M.W."/>
            <person name="Leroy P."/>
            <person name="Li P."/>
            <person name="You F.M."/>
            <person name="Sun Q."/>
            <person name="Liu Z."/>
            <person name="Lyons E."/>
            <person name="Wicker T."/>
            <person name="Salzberg S.L."/>
            <person name="Devos K.M."/>
            <person name="Dvorak J."/>
        </authorList>
    </citation>
    <scope>NUCLEOTIDE SEQUENCE [LARGE SCALE GENOMIC DNA]</scope>
    <source>
        <strain evidence="1">cv. AL8/78</strain>
    </source>
</reference>
<reference evidence="1" key="5">
    <citation type="journal article" date="2021" name="G3 (Bethesda)">
        <title>Aegilops tauschii genome assembly Aet v5.0 features greater sequence contiguity and improved annotation.</title>
        <authorList>
            <person name="Wang L."/>
            <person name="Zhu T."/>
            <person name="Rodriguez J.C."/>
            <person name="Deal K.R."/>
            <person name="Dubcovsky J."/>
            <person name="McGuire P.E."/>
            <person name="Lux T."/>
            <person name="Spannagl M."/>
            <person name="Mayer K.F.X."/>
            <person name="Baldrich P."/>
            <person name="Meyers B.C."/>
            <person name="Huo N."/>
            <person name="Gu Y.Q."/>
            <person name="Zhou H."/>
            <person name="Devos K.M."/>
            <person name="Bennetzen J.L."/>
            <person name="Unver T."/>
            <person name="Budak H."/>
            <person name="Gulick P.J."/>
            <person name="Galiba G."/>
            <person name="Kalapos B."/>
            <person name="Nelson D.R."/>
            <person name="Li P."/>
            <person name="You F.M."/>
            <person name="Luo M.C."/>
            <person name="Dvorak J."/>
        </authorList>
    </citation>
    <scope>NUCLEOTIDE SEQUENCE [LARGE SCALE GENOMIC DNA]</scope>
    <source>
        <strain evidence="1">cv. AL8/78</strain>
    </source>
</reference>
<dbReference type="AlphaFoldDB" id="A0A453N9Q4"/>
<organism evidence="1 2">
    <name type="scientific">Aegilops tauschii subsp. strangulata</name>
    <name type="common">Goatgrass</name>
    <dbReference type="NCBI Taxonomy" id="200361"/>
    <lineage>
        <taxon>Eukaryota</taxon>
        <taxon>Viridiplantae</taxon>
        <taxon>Streptophyta</taxon>
        <taxon>Embryophyta</taxon>
        <taxon>Tracheophyta</taxon>
        <taxon>Spermatophyta</taxon>
        <taxon>Magnoliopsida</taxon>
        <taxon>Liliopsida</taxon>
        <taxon>Poales</taxon>
        <taxon>Poaceae</taxon>
        <taxon>BOP clade</taxon>
        <taxon>Pooideae</taxon>
        <taxon>Triticodae</taxon>
        <taxon>Triticeae</taxon>
        <taxon>Triticinae</taxon>
        <taxon>Aegilops</taxon>
    </lineage>
</organism>
<dbReference type="Proteomes" id="UP000015105">
    <property type="component" value="Chromosome 6D"/>
</dbReference>
<dbReference type="PANTHER" id="PTHR48441">
    <property type="match status" value="1"/>
</dbReference>
<protein>
    <submittedName>
        <fullName evidence="1">Uncharacterized protein</fullName>
    </submittedName>
</protein>
<evidence type="ECO:0000313" key="1">
    <source>
        <dbReference type="EnsemblPlants" id="AET6Gv20287500.14"/>
    </source>
</evidence>
<proteinExistence type="predicted"/>
<dbReference type="PANTHER" id="PTHR48441:SF1">
    <property type="entry name" value="NT-3"/>
    <property type="match status" value="1"/>
</dbReference>
<dbReference type="Gramene" id="AET6Gv20287500.11">
    <property type="protein sequence ID" value="AET6Gv20287500.11"/>
    <property type="gene ID" value="AET6Gv20287500"/>
</dbReference>
<accession>A0A453N9Q4</accession>